<keyword evidence="1" id="KW-0472">Membrane</keyword>
<dbReference type="EMBL" id="CAKXZT010000066">
    <property type="protein sequence ID" value="CAH2396897.1"/>
    <property type="molecule type" value="Genomic_DNA"/>
</dbReference>
<evidence type="ECO:0000256" key="1">
    <source>
        <dbReference type="SAM" id="Phobius"/>
    </source>
</evidence>
<sequence length="206" mass="22219">MADVLHAPALYLYPLLAGMLLGVLQIVLFFVGAGHFDHGGGEDGAVDHLLDATHLGDVFDWLNFGRVPFAILILLLLVTFGMVGIMLWQIFPVLPAWSYAFGAAPAAVMVTKITGGWIARLLPQDESYAVNHDHLVGHRGTVSLGPLDDGRPGSIRVRDEHGELHTLRARPADAGMKIEKGAVVVVVKAAEGPGRVWLVVPFEEHI</sequence>
<evidence type="ECO:0000259" key="3">
    <source>
        <dbReference type="Pfam" id="PF21001"/>
    </source>
</evidence>
<evidence type="ECO:0000259" key="2">
    <source>
        <dbReference type="Pfam" id="PF07290"/>
    </source>
</evidence>
<gene>
    <name evidence="4" type="ORF">MES5069_1580004</name>
</gene>
<protein>
    <submittedName>
        <fullName evidence="4">Membrane protein</fullName>
    </submittedName>
</protein>
<reference evidence="4 5" key="1">
    <citation type="submission" date="2022-03" db="EMBL/GenBank/DDBJ databases">
        <authorList>
            <person name="Brunel B."/>
        </authorList>
    </citation>
    <scope>NUCLEOTIDE SEQUENCE [LARGE SCALE GENOMIC DNA]</scope>
    <source>
        <strain evidence="4">STM5069sample</strain>
    </source>
</reference>
<organism evidence="4 5">
    <name type="scientific">Mesorhizobium escarrei</name>
    <dbReference type="NCBI Taxonomy" id="666018"/>
    <lineage>
        <taxon>Bacteria</taxon>
        <taxon>Pseudomonadati</taxon>
        <taxon>Pseudomonadota</taxon>
        <taxon>Alphaproteobacteria</taxon>
        <taxon>Hyphomicrobiales</taxon>
        <taxon>Phyllobacteriaceae</taxon>
        <taxon>Mesorhizobium</taxon>
    </lineage>
</organism>
<evidence type="ECO:0000313" key="4">
    <source>
        <dbReference type="EMBL" id="CAH2396897.1"/>
    </source>
</evidence>
<accession>A0ABM9DJW6</accession>
<feature type="transmembrane region" description="Helical" evidence="1">
    <location>
        <begin position="12"/>
        <end position="31"/>
    </location>
</feature>
<feature type="domain" description="Inner membrane protein YqiJ OB-fold" evidence="2">
    <location>
        <begin position="135"/>
        <end position="189"/>
    </location>
</feature>
<feature type="transmembrane region" description="Helical" evidence="1">
    <location>
        <begin position="97"/>
        <end position="119"/>
    </location>
</feature>
<keyword evidence="5" id="KW-1185">Reference proteome</keyword>
<feature type="transmembrane region" description="Helical" evidence="1">
    <location>
        <begin position="69"/>
        <end position="91"/>
    </location>
</feature>
<evidence type="ECO:0000313" key="5">
    <source>
        <dbReference type="Proteomes" id="UP001153050"/>
    </source>
</evidence>
<dbReference type="InterPro" id="IPR048376">
    <property type="entry name" value="YqiJ_N"/>
</dbReference>
<name>A0ABM9DJW6_9HYPH</name>
<dbReference type="Proteomes" id="UP001153050">
    <property type="component" value="Unassembled WGS sequence"/>
</dbReference>
<dbReference type="RefSeq" id="WP_254017035.1">
    <property type="nucleotide sequence ID" value="NZ_CAKXZT010000066.1"/>
</dbReference>
<keyword evidence="1" id="KW-0812">Transmembrane</keyword>
<keyword evidence="1" id="KW-1133">Transmembrane helix</keyword>
<comment type="caution">
    <text evidence="4">The sequence shown here is derived from an EMBL/GenBank/DDBJ whole genome shotgun (WGS) entry which is preliminary data.</text>
</comment>
<dbReference type="InterPro" id="IPR010840">
    <property type="entry name" value="YqiJ_OB"/>
</dbReference>
<dbReference type="Gene3D" id="2.40.50.140">
    <property type="entry name" value="Nucleic acid-binding proteins"/>
    <property type="match status" value="1"/>
</dbReference>
<dbReference type="Pfam" id="PF21001">
    <property type="entry name" value="YqiJ_N"/>
    <property type="match status" value="1"/>
</dbReference>
<feature type="domain" description="Inner membrane protein YqiJ N-terminal" evidence="3">
    <location>
        <begin position="19"/>
        <end position="109"/>
    </location>
</feature>
<dbReference type="Pfam" id="PF07290">
    <property type="entry name" value="YqiJ_OB"/>
    <property type="match status" value="1"/>
</dbReference>
<proteinExistence type="predicted"/>
<dbReference type="InterPro" id="IPR012340">
    <property type="entry name" value="NA-bd_OB-fold"/>
</dbReference>